<dbReference type="Pfam" id="PF00491">
    <property type="entry name" value="Arginase"/>
    <property type="match status" value="1"/>
</dbReference>
<name>A0A1H1LZA2_9MICO</name>
<evidence type="ECO:0000256" key="1">
    <source>
        <dbReference type="ARBA" id="ARBA00022723"/>
    </source>
</evidence>
<proteinExistence type="inferred from homology"/>
<dbReference type="PANTHER" id="PTHR43782">
    <property type="entry name" value="ARGINASE"/>
    <property type="match status" value="1"/>
</dbReference>
<evidence type="ECO:0000256" key="4">
    <source>
        <dbReference type="PROSITE-ProRule" id="PRU00742"/>
    </source>
</evidence>
<dbReference type="PROSITE" id="PS51409">
    <property type="entry name" value="ARGINASE_2"/>
    <property type="match status" value="1"/>
</dbReference>
<dbReference type="Proteomes" id="UP000182126">
    <property type="component" value="Chromosome I"/>
</dbReference>
<dbReference type="PANTHER" id="PTHR43782:SF3">
    <property type="entry name" value="ARGINASE"/>
    <property type="match status" value="1"/>
</dbReference>
<keyword evidence="1" id="KW-0479">Metal-binding</keyword>
<keyword evidence="2" id="KW-0378">Hydrolase</keyword>
<dbReference type="eggNOG" id="COG0010">
    <property type="taxonomic scope" value="Bacteria"/>
</dbReference>
<evidence type="ECO:0000256" key="3">
    <source>
        <dbReference type="ARBA" id="ARBA00023211"/>
    </source>
</evidence>
<dbReference type="EMBL" id="LT629770">
    <property type="protein sequence ID" value="SDR79737.1"/>
    <property type="molecule type" value="Genomic_DNA"/>
</dbReference>
<dbReference type="GO" id="GO:0030145">
    <property type="term" value="F:manganese ion binding"/>
    <property type="evidence" value="ECO:0007669"/>
    <property type="project" value="TreeGrafter"/>
</dbReference>
<keyword evidence="3" id="KW-0464">Manganese</keyword>
<dbReference type="InterPro" id="IPR006035">
    <property type="entry name" value="Ureohydrolase"/>
</dbReference>
<gene>
    <name evidence="5" type="ORF">SAMN04489809_0338</name>
</gene>
<dbReference type="InterPro" id="IPR023696">
    <property type="entry name" value="Ureohydrolase_dom_sf"/>
</dbReference>
<dbReference type="SUPFAM" id="SSF52768">
    <property type="entry name" value="Arginase/deacetylase"/>
    <property type="match status" value="1"/>
</dbReference>
<evidence type="ECO:0000313" key="5">
    <source>
        <dbReference type="EMBL" id="SDR79737.1"/>
    </source>
</evidence>
<evidence type="ECO:0000313" key="6">
    <source>
        <dbReference type="Proteomes" id="UP000182126"/>
    </source>
</evidence>
<dbReference type="Gene3D" id="3.40.800.10">
    <property type="entry name" value="Ureohydrolase domain"/>
    <property type="match status" value="1"/>
</dbReference>
<comment type="similarity">
    <text evidence="4">Belongs to the arginase family.</text>
</comment>
<protein>
    <submittedName>
        <fullName evidence="5">Arginase</fullName>
    </submittedName>
</protein>
<dbReference type="CDD" id="cd09999">
    <property type="entry name" value="Arginase-like_1"/>
    <property type="match status" value="1"/>
</dbReference>
<dbReference type="GO" id="GO:0005737">
    <property type="term" value="C:cytoplasm"/>
    <property type="evidence" value="ECO:0007669"/>
    <property type="project" value="TreeGrafter"/>
</dbReference>
<evidence type="ECO:0000256" key="2">
    <source>
        <dbReference type="ARBA" id="ARBA00022801"/>
    </source>
</evidence>
<organism evidence="5 6">
    <name type="scientific">Microbacterium paraoxydans</name>
    <dbReference type="NCBI Taxonomy" id="199592"/>
    <lineage>
        <taxon>Bacteria</taxon>
        <taxon>Bacillati</taxon>
        <taxon>Actinomycetota</taxon>
        <taxon>Actinomycetes</taxon>
        <taxon>Micrococcales</taxon>
        <taxon>Microbacteriaceae</taxon>
        <taxon>Microbacterium</taxon>
    </lineage>
</organism>
<reference evidence="5 6" key="1">
    <citation type="submission" date="2016-10" db="EMBL/GenBank/DDBJ databases">
        <authorList>
            <person name="de Groot N.N."/>
        </authorList>
    </citation>
    <scope>NUCLEOTIDE SEQUENCE [LARGE SCALE GENOMIC DNA]</scope>
    <source>
        <strain evidence="5 6">DSM 15019</strain>
    </source>
</reference>
<sequence length="296" mass="30727">MDSAPALVQAASGGLAAVCAGWETERMTRPFALILNQGRVADRTDGALVGARRVADALSSLLRQEPVVVGTPEPARLDDWSVALPEAADTLAGLRAAVQEAIAGQATPLLVTNTCAASLGTLPSAAEHHPDAVVLWIDAHGDFNTPDTTDSGYLGGMVLAAACGLWDSGHGAGIDPRQVIVVGGRDIDPAEGELLADAGVTVLSPAESTPERLSALIAGRPVWIHVDWDVLEPGYIPAAYRVGDGLLPHQVAALFAAIPAADVRGVELAEFEAGDAEVPERVSVELIVETFQHLLR</sequence>
<dbReference type="AlphaFoldDB" id="A0A1H1LZA2"/>
<accession>A0A1H1LZA2</accession>
<dbReference type="GO" id="GO:0004053">
    <property type="term" value="F:arginase activity"/>
    <property type="evidence" value="ECO:0007669"/>
    <property type="project" value="TreeGrafter"/>
</dbReference>